<evidence type="ECO:0000313" key="2">
    <source>
        <dbReference type="Proteomes" id="UP001218188"/>
    </source>
</evidence>
<evidence type="ECO:0000313" key="1">
    <source>
        <dbReference type="EMBL" id="KAJ7021070.1"/>
    </source>
</evidence>
<sequence length="161" mass="17876">DNVPKWTADAHVTLLASGGGDLWLKAVDLWWKYEKAANFVGPAKGKGTALRPKEVSGWIARARSGGPVPAIMDVFSFAVKWWAWWVDINPKWRARTAGVAIRLEKKGDGDWGSVASTGPNGMLNVLICLRWWFDALRGDEGGMGGWKEALEDVVWALERIW</sequence>
<dbReference type="EMBL" id="JARJCM010000242">
    <property type="protein sequence ID" value="KAJ7021070.1"/>
    <property type="molecule type" value="Genomic_DNA"/>
</dbReference>
<dbReference type="AlphaFoldDB" id="A0AAD6S790"/>
<protein>
    <submittedName>
        <fullName evidence="1">Uncharacterized protein</fullName>
    </submittedName>
</protein>
<comment type="caution">
    <text evidence="1">The sequence shown here is derived from an EMBL/GenBank/DDBJ whole genome shotgun (WGS) entry which is preliminary data.</text>
</comment>
<feature type="non-terminal residue" evidence="1">
    <location>
        <position position="161"/>
    </location>
</feature>
<accession>A0AAD6S790</accession>
<dbReference type="Proteomes" id="UP001218188">
    <property type="component" value="Unassembled WGS sequence"/>
</dbReference>
<organism evidence="1 2">
    <name type="scientific">Mycena alexandri</name>
    <dbReference type="NCBI Taxonomy" id="1745969"/>
    <lineage>
        <taxon>Eukaryota</taxon>
        <taxon>Fungi</taxon>
        <taxon>Dikarya</taxon>
        <taxon>Basidiomycota</taxon>
        <taxon>Agaricomycotina</taxon>
        <taxon>Agaricomycetes</taxon>
        <taxon>Agaricomycetidae</taxon>
        <taxon>Agaricales</taxon>
        <taxon>Marasmiineae</taxon>
        <taxon>Mycenaceae</taxon>
        <taxon>Mycena</taxon>
    </lineage>
</organism>
<proteinExistence type="predicted"/>
<keyword evidence="2" id="KW-1185">Reference proteome</keyword>
<name>A0AAD6S790_9AGAR</name>
<gene>
    <name evidence="1" type="ORF">C8F04DRAFT_973231</name>
</gene>
<reference evidence="1" key="1">
    <citation type="submission" date="2023-03" db="EMBL/GenBank/DDBJ databases">
        <title>Massive genome expansion in bonnet fungi (Mycena s.s.) driven by repeated elements and novel gene families across ecological guilds.</title>
        <authorList>
            <consortium name="Lawrence Berkeley National Laboratory"/>
            <person name="Harder C.B."/>
            <person name="Miyauchi S."/>
            <person name="Viragh M."/>
            <person name="Kuo A."/>
            <person name="Thoen E."/>
            <person name="Andreopoulos B."/>
            <person name="Lu D."/>
            <person name="Skrede I."/>
            <person name="Drula E."/>
            <person name="Henrissat B."/>
            <person name="Morin E."/>
            <person name="Kohler A."/>
            <person name="Barry K."/>
            <person name="LaButti K."/>
            <person name="Morin E."/>
            <person name="Salamov A."/>
            <person name="Lipzen A."/>
            <person name="Mereny Z."/>
            <person name="Hegedus B."/>
            <person name="Baldrian P."/>
            <person name="Stursova M."/>
            <person name="Weitz H."/>
            <person name="Taylor A."/>
            <person name="Grigoriev I.V."/>
            <person name="Nagy L.G."/>
            <person name="Martin F."/>
            <person name="Kauserud H."/>
        </authorList>
    </citation>
    <scope>NUCLEOTIDE SEQUENCE</scope>
    <source>
        <strain evidence="1">CBHHK200</strain>
    </source>
</reference>